<keyword evidence="1" id="KW-0812">Transmembrane</keyword>
<evidence type="ECO:0000313" key="2">
    <source>
        <dbReference type="EMBL" id="KAB8250914.1"/>
    </source>
</evidence>
<reference evidence="2" key="1">
    <citation type="submission" date="2019-04" db="EMBL/GenBank/DDBJ databases">
        <title>Friends and foes A comparative genomics study of 23 Aspergillus species from section Flavi.</title>
        <authorList>
            <consortium name="DOE Joint Genome Institute"/>
            <person name="Kjaerbolling I."/>
            <person name="Vesth T."/>
            <person name="Frisvad J.C."/>
            <person name="Nybo J.L."/>
            <person name="Theobald S."/>
            <person name="Kildgaard S."/>
            <person name="Isbrandt T."/>
            <person name="Kuo A."/>
            <person name="Sato A."/>
            <person name="Lyhne E.K."/>
            <person name="Kogle M.E."/>
            <person name="Wiebenga A."/>
            <person name="Kun R.S."/>
            <person name="Lubbers R.J."/>
            <person name="Makela M.R."/>
            <person name="Barry K."/>
            <person name="Chovatia M."/>
            <person name="Clum A."/>
            <person name="Daum C."/>
            <person name="Haridas S."/>
            <person name="He G."/>
            <person name="LaButti K."/>
            <person name="Lipzen A."/>
            <person name="Mondo S."/>
            <person name="Riley R."/>
            <person name="Salamov A."/>
            <person name="Simmons B.A."/>
            <person name="Magnuson J.K."/>
            <person name="Henrissat B."/>
            <person name="Mortensen U.H."/>
            <person name="Larsen T.O."/>
            <person name="Devries R.P."/>
            <person name="Grigoriev I.V."/>
            <person name="Machida M."/>
            <person name="Baker S.E."/>
            <person name="Andersen M.R."/>
        </authorList>
    </citation>
    <scope>NUCLEOTIDE SEQUENCE [LARGE SCALE GENOMIC DNA]</scope>
    <source>
        <strain evidence="2">CBS 121.62</strain>
    </source>
</reference>
<dbReference type="AlphaFoldDB" id="A0A5N6HAV2"/>
<keyword evidence="1" id="KW-1133">Transmembrane helix</keyword>
<feature type="transmembrane region" description="Helical" evidence="1">
    <location>
        <begin position="30"/>
        <end position="53"/>
    </location>
</feature>
<dbReference type="EMBL" id="ML734562">
    <property type="protein sequence ID" value="KAB8250914.1"/>
    <property type="molecule type" value="Genomic_DNA"/>
</dbReference>
<name>A0A5N6HAV2_ASPFL</name>
<protein>
    <submittedName>
        <fullName evidence="2">Uncharacterized protein</fullName>
    </submittedName>
</protein>
<gene>
    <name evidence="2" type="ORF">BDV35DRAFT_36437</name>
</gene>
<keyword evidence="1" id="KW-0472">Membrane</keyword>
<dbReference type="Proteomes" id="UP000325434">
    <property type="component" value="Unassembled WGS sequence"/>
</dbReference>
<organism evidence="2">
    <name type="scientific">Aspergillus flavus</name>
    <dbReference type="NCBI Taxonomy" id="5059"/>
    <lineage>
        <taxon>Eukaryota</taxon>
        <taxon>Fungi</taxon>
        <taxon>Dikarya</taxon>
        <taxon>Ascomycota</taxon>
        <taxon>Pezizomycotina</taxon>
        <taxon>Eurotiomycetes</taxon>
        <taxon>Eurotiomycetidae</taxon>
        <taxon>Eurotiales</taxon>
        <taxon>Aspergillaceae</taxon>
        <taxon>Aspergillus</taxon>
        <taxon>Aspergillus subgen. Circumdati</taxon>
    </lineage>
</organism>
<accession>A0A5N6HAV2</accession>
<proteinExistence type="predicted"/>
<sequence length="147" mass="16792">MLPAEDFSKGFRFPFLSRLDLCFVTLGDPLVISVSPVVQSIVFFFSLILFFCIPARIPYRDKVLLCGHLKLLHYSEVANLSFIINSTPYLFRHPFCSALRVVGTIPSLLCLPARRSTFPFQEGKTTTSIYYYPWQPFATNPQTCKLL</sequence>
<evidence type="ECO:0000256" key="1">
    <source>
        <dbReference type="SAM" id="Phobius"/>
    </source>
</evidence>